<proteinExistence type="predicted"/>
<dbReference type="EMBL" id="RCHS01002403">
    <property type="protein sequence ID" value="RMX47628.1"/>
    <property type="molecule type" value="Genomic_DNA"/>
</dbReference>
<accession>A0A3M6U2B2</accession>
<dbReference type="AlphaFoldDB" id="A0A3M6U2B2"/>
<dbReference type="Proteomes" id="UP000275408">
    <property type="component" value="Unassembled WGS sequence"/>
</dbReference>
<evidence type="ECO:0000313" key="1">
    <source>
        <dbReference type="EMBL" id="RMX47628.1"/>
    </source>
</evidence>
<organism evidence="1 2">
    <name type="scientific">Pocillopora damicornis</name>
    <name type="common">Cauliflower coral</name>
    <name type="synonym">Millepora damicornis</name>
    <dbReference type="NCBI Taxonomy" id="46731"/>
    <lineage>
        <taxon>Eukaryota</taxon>
        <taxon>Metazoa</taxon>
        <taxon>Cnidaria</taxon>
        <taxon>Anthozoa</taxon>
        <taxon>Hexacorallia</taxon>
        <taxon>Scleractinia</taxon>
        <taxon>Astrocoeniina</taxon>
        <taxon>Pocilloporidae</taxon>
        <taxon>Pocillopora</taxon>
    </lineage>
</organism>
<comment type="caution">
    <text evidence="1">The sequence shown here is derived from an EMBL/GenBank/DDBJ whole genome shotgun (WGS) entry which is preliminary data.</text>
</comment>
<keyword evidence="2" id="KW-1185">Reference proteome</keyword>
<gene>
    <name evidence="1" type="ORF">pdam_00015132</name>
</gene>
<name>A0A3M6U2B2_POCDA</name>
<protein>
    <submittedName>
        <fullName evidence="1">Uncharacterized protein</fullName>
    </submittedName>
</protein>
<sequence length="340" mass="38762">MSTRLSCRRSSTPALSNRVLRRPTLERKLTAPALLEITESIADESWNYNHQFEQFAGQQKLPKIVTTQQRMAKAAWLGDITKWSSVRDEQCFKLDTIAPKKLSYGGECLPRNICPRTKLCINSQHEAHGEIYSSLPMVSSYCHAKSMAFKQFIENAEEKLQKMDTLSRPFRRSSAPELNIRLPKRPTLERKLSPPAIYETSSTSWCTRNHQFEKSVGGHLPDIIMTKQPRTAKTAWIGNKTQSCKDDGLVKLDIVVSQKQFCEGGNLSKGCIRKTKLSVNFQSRHKETAKVCTVRPLVSSSYQQKSKAIQQFIGNSEKNYDSHKEKAILLQNWIISQRNE</sequence>
<evidence type="ECO:0000313" key="2">
    <source>
        <dbReference type="Proteomes" id="UP000275408"/>
    </source>
</evidence>
<reference evidence="1 2" key="1">
    <citation type="journal article" date="2018" name="Sci. Rep.">
        <title>Comparative analysis of the Pocillopora damicornis genome highlights role of immune system in coral evolution.</title>
        <authorList>
            <person name="Cunning R."/>
            <person name="Bay R.A."/>
            <person name="Gillette P."/>
            <person name="Baker A.C."/>
            <person name="Traylor-Knowles N."/>
        </authorList>
    </citation>
    <scope>NUCLEOTIDE SEQUENCE [LARGE SCALE GENOMIC DNA]</scope>
    <source>
        <strain evidence="1">RSMAS</strain>
        <tissue evidence="1">Whole animal</tissue>
    </source>
</reference>